<protein>
    <submittedName>
        <fullName evidence="2">Uncharacterized protein</fullName>
    </submittedName>
</protein>
<evidence type="ECO:0000313" key="3">
    <source>
        <dbReference type="Proteomes" id="UP001212841"/>
    </source>
</evidence>
<dbReference type="AlphaFoldDB" id="A0AAD5SKD6"/>
<comment type="caution">
    <text evidence="2">The sequence shown here is derived from an EMBL/GenBank/DDBJ whole genome shotgun (WGS) entry which is preliminary data.</text>
</comment>
<dbReference type="SUPFAM" id="SSF56112">
    <property type="entry name" value="Protein kinase-like (PK-like)"/>
    <property type="match status" value="1"/>
</dbReference>
<dbReference type="InterPro" id="IPR011009">
    <property type="entry name" value="Kinase-like_dom_sf"/>
</dbReference>
<proteinExistence type="predicted"/>
<accession>A0AAD5SKD6</accession>
<reference evidence="2" key="1">
    <citation type="submission" date="2020-05" db="EMBL/GenBank/DDBJ databases">
        <title>Phylogenomic resolution of chytrid fungi.</title>
        <authorList>
            <person name="Stajich J.E."/>
            <person name="Amses K."/>
            <person name="Simmons R."/>
            <person name="Seto K."/>
            <person name="Myers J."/>
            <person name="Bonds A."/>
            <person name="Quandt C.A."/>
            <person name="Barry K."/>
            <person name="Liu P."/>
            <person name="Grigoriev I."/>
            <person name="Longcore J.E."/>
            <person name="James T.Y."/>
        </authorList>
    </citation>
    <scope>NUCLEOTIDE SEQUENCE</scope>
    <source>
        <strain evidence="2">JEL0318</strain>
    </source>
</reference>
<dbReference type="Gene3D" id="3.30.200.20">
    <property type="entry name" value="Phosphorylase Kinase, domain 1"/>
    <property type="match status" value="1"/>
</dbReference>
<organism evidence="2 3">
    <name type="scientific">Rhizophlyctis rosea</name>
    <dbReference type="NCBI Taxonomy" id="64517"/>
    <lineage>
        <taxon>Eukaryota</taxon>
        <taxon>Fungi</taxon>
        <taxon>Fungi incertae sedis</taxon>
        <taxon>Chytridiomycota</taxon>
        <taxon>Chytridiomycota incertae sedis</taxon>
        <taxon>Chytridiomycetes</taxon>
        <taxon>Rhizophlyctidales</taxon>
        <taxon>Rhizophlyctidaceae</taxon>
        <taxon>Rhizophlyctis</taxon>
    </lineage>
</organism>
<keyword evidence="3" id="KW-1185">Reference proteome</keyword>
<feature type="compositionally biased region" description="Polar residues" evidence="1">
    <location>
        <begin position="110"/>
        <end position="119"/>
    </location>
</feature>
<gene>
    <name evidence="2" type="ORF">HK097_010349</name>
</gene>
<evidence type="ECO:0000256" key="1">
    <source>
        <dbReference type="SAM" id="MobiDB-lite"/>
    </source>
</evidence>
<feature type="region of interest" description="Disordered" evidence="1">
    <location>
        <begin position="1"/>
        <end position="22"/>
    </location>
</feature>
<name>A0AAD5SKD6_9FUNG</name>
<feature type="region of interest" description="Disordered" evidence="1">
    <location>
        <begin position="102"/>
        <end position="128"/>
    </location>
</feature>
<evidence type="ECO:0000313" key="2">
    <source>
        <dbReference type="EMBL" id="KAJ3055490.1"/>
    </source>
</evidence>
<dbReference type="Proteomes" id="UP001212841">
    <property type="component" value="Unassembled WGS sequence"/>
</dbReference>
<feature type="compositionally biased region" description="Basic and acidic residues" evidence="1">
    <location>
        <begin position="1"/>
        <end position="11"/>
    </location>
</feature>
<sequence length="191" mass="21278">MITRDQIEKQWADTSGTTQDSRKPRKYALFRNNQYKGGYLEVAIGDAEIPCSKFRPMPFGGIADLNALKSEVLAKLDALQPIPLCRKFTDHKADTLLTQKYSKTAKHGSKPSTYTSQKAPPQSSYELQSESLSGKNGLVYLGINTQTGEKVAMKIEDVNAEEPRLENEYRVYKLLAGQGNIAHFTGRLSAF</sequence>
<dbReference type="EMBL" id="JADGJD010000076">
    <property type="protein sequence ID" value="KAJ3055490.1"/>
    <property type="molecule type" value="Genomic_DNA"/>
</dbReference>